<organism evidence="8 9">
    <name type="scientific">Hevea brasiliensis</name>
    <name type="common">Para rubber tree</name>
    <name type="synonym">Siphonia brasiliensis</name>
    <dbReference type="NCBI Taxonomy" id="3981"/>
    <lineage>
        <taxon>Eukaryota</taxon>
        <taxon>Viridiplantae</taxon>
        <taxon>Streptophyta</taxon>
        <taxon>Embryophyta</taxon>
        <taxon>Tracheophyta</taxon>
        <taxon>Spermatophyta</taxon>
        <taxon>Magnoliopsida</taxon>
        <taxon>eudicotyledons</taxon>
        <taxon>Gunneridae</taxon>
        <taxon>Pentapetalae</taxon>
        <taxon>rosids</taxon>
        <taxon>fabids</taxon>
        <taxon>Malpighiales</taxon>
        <taxon>Euphorbiaceae</taxon>
        <taxon>Crotonoideae</taxon>
        <taxon>Micrandreae</taxon>
        <taxon>Hevea</taxon>
    </lineage>
</organism>
<evidence type="ECO:0008006" key="10">
    <source>
        <dbReference type="Google" id="ProtNLM"/>
    </source>
</evidence>
<keyword evidence="4" id="KW-0372">Hormone</keyword>
<evidence type="ECO:0000256" key="4">
    <source>
        <dbReference type="ARBA" id="ARBA00022702"/>
    </source>
</evidence>
<dbReference type="InterPro" id="IPR008801">
    <property type="entry name" value="RALF"/>
</dbReference>
<dbReference type="PANTHER" id="PTHR33136:SF36">
    <property type="entry name" value="PROTEIN RALF-LIKE 31"/>
    <property type="match status" value="1"/>
</dbReference>
<sequence length="149" mass="16893">MTFPTQPPKISLPRVHKNSKTEDKNQSSHSKKMSKPTLYLLGLLFLHTHFTICSGVSIPGLNSLENSEIDAMVRRGCTRKIGDCLEEPEMESEISRRVLVMQKKYISYETLKRDMVPCSKPGASYYDCHAGEANPYSRGCEVITRCRVH</sequence>
<dbReference type="PANTHER" id="PTHR33136">
    <property type="entry name" value="RAPID ALKALINIZATION FACTOR-LIKE"/>
    <property type="match status" value="1"/>
</dbReference>
<dbReference type="Proteomes" id="UP001174677">
    <property type="component" value="Chromosome 4"/>
</dbReference>
<evidence type="ECO:0000256" key="2">
    <source>
        <dbReference type="ARBA" id="ARBA00009178"/>
    </source>
</evidence>
<comment type="similarity">
    <text evidence="2">Belongs to the plant rapid alkalinization factor (RALF) family.</text>
</comment>
<evidence type="ECO:0000256" key="3">
    <source>
        <dbReference type="ARBA" id="ARBA00022525"/>
    </source>
</evidence>
<evidence type="ECO:0000313" key="9">
    <source>
        <dbReference type="Proteomes" id="UP001174677"/>
    </source>
</evidence>
<keyword evidence="6" id="KW-1015">Disulfide bond</keyword>
<dbReference type="Pfam" id="PF05498">
    <property type="entry name" value="RALF"/>
    <property type="match status" value="1"/>
</dbReference>
<gene>
    <name evidence="8" type="ORF">P3X46_006477</name>
</gene>
<evidence type="ECO:0000256" key="5">
    <source>
        <dbReference type="ARBA" id="ARBA00022729"/>
    </source>
</evidence>
<feature type="region of interest" description="Disordered" evidence="7">
    <location>
        <begin position="1"/>
        <end position="31"/>
    </location>
</feature>
<name>A0ABQ9MU68_HEVBR</name>
<evidence type="ECO:0000313" key="8">
    <source>
        <dbReference type="EMBL" id="KAJ9182485.1"/>
    </source>
</evidence>
<protein>
    <recommendedName>
        <fullName evidence="10">Rapid ALkalinization Factor</fullName>
    </recommendedName>
</protein>
<accession>A0ABQ9MU68</accession>
<evidence type="ECO:0000256" key="6">
    <source>
        <dbReference type="ARBA" id="ARBA00023157"/>
    </source>
</evidence>
<evidence type="ECO:0000256" key="7">
    <source>
        <dbReference type="SAM" id="MobiDB-lite"/>
    </source>
</evidence>
<keyword evidence="9" id="KW-1185">Reference proteome</keyword>
<comment type="subcellular location">
    <subcellularLocation>
        <location evidence="1">Secreted</location>
    </subcellularLocation>
</comment>
<evidence type="ECO:0000256" key="1">
    <source>
        <dbReference type="ARBA" id="ARBA00004613"/>
    </source>
</evidence>
<dbReference type="EMBL" id="JARPOI010000004">
    <property type="protein sequence ID" value="KAJ9182485.1"/>
    <property type="molecule type" value="Genomic_DNA"/>
</dbReference>
<keyword evidence="5" id="KW-0732">Signal</keyword>
<comment type="caution">
    <text evidence="8">The sequence shown here is derived from an EMBL/GenBank/DDBJ whole genome shotgun (WGS) entry which is preliminary data.</text>
</comment>
<proteinExistence type="inferred from homology"/>
<reference evidence="8" key="1">
    <citation type="journal article" date="2023" name="Plant Biotechnol. J.">
        <title>Chromosome-level wild Hevea brasiliensis genome provides new tools for genomic-assisted breeding and valuable loci to elevate rubber yield.</title>
        <authorList>
            <person name="Cheng H."/>
            <person name="Song X."/>
            <person name="Hu Y."/>
            <person name="Wu T."/>
            <person name="Yang Q."/>
            <person name="An Z."/>
            <person name="Feng S."/>
            <person name="Deng Z."/>
            <person name="Wu W."/>
            <person name="Zeng X."/>
            <person name="Tu M."/>
            <person name="Wang X."/>
            <person name="Huang H."/>
        </authorList>
    </citation>
    <scope>NUCLEOTIDE SEQUENCE</scope>
    <source>
        <strain evidence="8">MT/VB/25A 57/8</strain>
    </source>
</reference>
<keyword evidence="3" id="KW-0964">Secreted</keyword>